<feature type="region of interest" description="Disordered" evidence="1">
    <location>
        <begin position="1"/>
        <end position="37"/>
    </location>
</feature>
<organism evidence="2 3">
    <name type="scientific">Polyangium sorediatum</name>
    <dbReference type="NCBI Taxonomy" id="889274"/>
    <lineage>
        <taxon>Bacteria</taxon>
        <taxon>Pseudomonadati</taxon>
        <taxon>Myxococcota</taxon>
        <taxon>Polyangia</taxon>
        <taxon>Polyangiales</taxon>
        <taxon>Polyangiaceae</taxon>
        <taxon>Polyangium</taxon>
    </lineage>
</organism>
<dbReference type="EMBL" id="JARZHI010000132">
    <property type="protein sequence ID" value="MDI1437508.1"/>
    <property type="molecule type" value="Genomic_DNA"/>
</dbReference>
<reference evidence="2 3" key="1">
    <citation type="submission" date="2023-04" db="EMBL/GenBank/DDBJ databases">
        <title>The genome sequence of Polyangium sorediatum DSM14670.</title>
        <authorList>
            <person name="Zhang X."/>
        </authorList>
    </citation>
    <scope>NUCLEOTIDE SEQUENCE [LARGE SCALE GENOMIC DNA]</scope>
    <source>
        <strain evidence="2 3">DSM 14670</strain>
    </source>
</reference>
<protein>
    <recommendedName>
        <fullName evidence="4">HTH cro/C1-type domain-containing protein</fullName>
    </recommendedName>
</protein>
<dbReference type="Proteomes" id="UP001160301">
    <property type="component" value="Unassembled WGS sequence"/>
</dbReference>
<evidence type="ECO:0000313" key="2">
    <source>
        <dbReference type="EMBL" id="MDI1437508.1"/>
    </source>
</evidence>
<proteinExistence type="predicted"/>
<comment type="caution">
    <text evidence="2">The sequence shown here is derived from an EMBL/GenBank/DDBJ whole genome shotgun (WGS) entry which is preliminary data.</text>
</comment>
<accession>A0ABT6PAE3</accession>
<gene>
    <name evidence="2" type="ORF">QHF89_48820</name>
</gene>
<keyword evidence="3" id="KW-1185">Reference proteome</keyword>
<sequence>MDATFEADQEHFPTTHARQRASPDEEEDPPSVPAVLTDEQRDRTLVYLDAHLRQYLPQEAAELLGFPTKYITGVCRREIRPSVDFAARVAKCSGIELAAILTGRLIFPRSRGQTDYAANAATCARNSNSTGLKYPRYECRRAWL</sequence>
<evidence type="ECO:0000256" key="1">
    <source>
        <dbReference type="SAM" id="MobiDB-lite"/>
    </source>
</evidence>
<evidence type="ECO:0008006" key="4">
    <source>
        <dbReference type="Google" id="ProtNLM"/>
    </source>
</evidence>
<name>A0ABT6PAE3_9BACT</name>
<evidence type="ECO:0000313" key="3">
    <source>
        <dbReference type="Proteomes" id="UP001160301"/>
    </source>
</evidence>